<protein>
    <recommendedName>
        <fullName evidence="5">Probable membrane transporter protein</fullName>
    </recommendedName>
</protein>
<dbReference type="GO" id="GO:0005886">
    <property type="term" value="C:plasma membrane"/>
    <property type="evidence" value="ECO:0007669"/>
    <property type="project" value="UniProtKB-SubCell"/>
</dbReference>
<feature type="transmembrane region" description="Helical" evidence="5">
    <location>
        <begin position="107"/>
        <end position="126"/>
    </location>
</feature>
<dbReference type="PANTHER" id="PTHR43701">
    <property type="entry name" value="MEMBRANE TRANSPORTER PROTEIN MJ0441-RELATED"/>
    <property type="match status" value="1"/>
</dbReference>
<dbReference type="RefSeq" id="WP_126723613.1">
    <property type="nucleotide sequence ID" value="NZ_RYZH01000002.1"/>
</dbReference>
<comment type="similarity">
    <text evidence="5">Belongs to the 4-toluene sulfonate uptake permease (TSUP) (TC 2.A.102) family.</text>
</comment>
<dbReference type="AlphaFoldDB" id="A0A432MR89"/>
<accession>A0A432MR89</accession>
<dbReference type="InterPro" id="IPR051598">
    <property type="entry name" value="TSUP/Inactive_protease-like"/>
</dbReference>
<reference evidence="7 8" key="1">
    <citation type="submission" date="2018-12" db="EMBL/GenBank/DDBJ databases">
        <authorList>
            <person name="Toschakov S.V."/>
        </authorList>
    </citation>
    <scope>NUCLEOTIDE SEQUENCE [LARGE SCALE GENOMIC DNA]</scope>
    <source>
        <strain evidence="7 8">GM2012</strain>
    </source>
</reference>
<evidence type="ECO:0000256" key="3">
    <source>
        <dbReference type="ARBA" id="ARBA00022989"/>
    </source>
</evidence>
<evidence type="ECO:0000256" key="4">
    <source>
        <dbReference type="ARBA" id="ARBA00023136"/>
    </source>
</evidence>
<evidence type="ECO:0000256" key="2">
    <source>
        <dbReference type="ARBA" id="ARBA00022692"/>
    </source>
</evidence>
<dbReference type="PANTHER" id="PTHR43701:SF2">
    <property type="entry name" value="MEMBRANE TRANSPORTER PROTEIN YJNA-RELATED"/>
    <property type="match status" value="1"/>
</dbReference>
<feature type="transmembrane region" description="Helical" evidence="5">
    <location>
        <begin position="51"/>
        <end position="69"/>
    </location>
</feature>
<organism evidence="7 8">
    <name type="scientific">Tautonia sociabilis</name>
    <dbReference type="NCBI Taxonomy" id="2080755"/>
    <lineage>
        <taxon>Bacteria</taxon>
        <taxon>Pseudomonadati</taxon>
        <taxon>Planctomycetota</taxon>
        <taxon>Planctomycetia</taxon>
        <taxon>Isosphaerales</taxon>
        <taxon>Isosphaeraceae</taxon>
        <taxon>Tautonia</taxon>
    </lineage>
</organism>
<reference evidence="7 8" key="2">
    <citation type="submission" date="2019-01" db="EMBL/GenBank/DDBJ databases">
        <title>Tautonia sociabilis, a novel thermotolerant planctomycete of Isosphaeraceae family, isolated from a 4000 m deep subterranean habitat.</title>
        <authorList>
            <person name="Kovaleva O.L."/>
            <person name="Elcheninov A.G."/>
            <person name="Van Heerden E."/>
            <person name="Toshchakov S.V."/>
            <person name="Novikov A."/>
            <person name="Bonch-Osmolovskaya E.A."/>
            <person name="Kublanov I.V."/>
        </authorList>
    </citation>
    <scope>NUCLEOTIDE SEQUENCE [LARGE SCALE GENOMIC DNA]</scope>
    <source>
        <strain evidence="7 8">GM2012</strain>
    </source>
</reference>
<feature type="compositionally biased region" description="Basic and acidic residues" evidence="6">
    <location>
        <begin position="129"/>
        <end position="145"/>
    </location>
</feature>
<feature type="region of interest" description="Disordered" evidence="6">
    <location>
        <begin position="129"/>
        <end position="155"/>
    </location>
</feature>
<evidence type="ECO:0000313" key="8">
    <source>
        <dbReference type="Proteomes" id="UP000280296"/>
    </source>
</evidence>
<keyword evidence="5" id="KW-1003">Cell membrane</keyword>
<keyword evidence="8" id="KW-1185">Reference proteome</keyword>
<feature type="transmembrane region" description="Helical" evidence="5">
    <location>
        <begin position="6"/>
        <end position="39"/>
    </location>
</feature>
<keyword evidence="4 5" id="KW-0472">Membrane</keyword>
<name>A0A432MR89_9BACT</name>
<keyword evidence="2 5" id="KW-0812">Transmembrane</keyword>
<evidence type="ECO:0000313" key="7">
    <source>
        <dbReference type="EMBL" id="RUL89537.1"/>
    </source>
</evidence>
<dbReference type="Proteomes" id="UP000280296">
    <property type="component" value="Unassembled WGS sequence"/>
</dbReference>
<comment type="caution">
    <text evidence="7">The sequence shown here is derived from an EMBL/GenBank/DDBJ whole genome shotgun (WGS) entry which is preliminary data.</text>
</comment>
<comment type="subcellular location">
    <subcellularLocation>
        <location evidence="5">Cell membrane</location>
        <topology evidence="5">Multi-pass membrane protein</topology>
    </subcellularLocation>
    <subcellularLocation>
        <location evidence="1">Membrane</location>
        <topology evidence="1">Multi-pass membrane protein</topology>
    </subcellularLocation>
</comment>
<proteinExistence type="inferred from homology"/>
<feature type="transmembrane region" description="Helical" evidence="5">
    <location>
        <begin position="75"/>
        <end position="95"/>
    </location>
</feature>
<dbReference type="InterPro" id="IPR002781">
    <property type="entry name" value="TM_pro_TauE-like"/>
</dbReference>
<dbReference type="EMBL" id="RYZH01000002">
    <property type="protein sequence ID" value="RUL89537.1"/>
    <property type="molecule type" value="Genomic_DNA"/>
</dbReference>
<keyword evidence="3 5" id="KW-1133">Transmembrane helix</keyword>
<sequence length="155" mass="15953">MIEWHLLLGALALGLFAGVLGGLFGIGGGLVMVPAMILLFSFPTKTATGTSLLAQVLPVGILGVIQYYKMGHVRIGFGMSMALGLVIGIFGGALLSGSIPAPLMKRLYGVFLLACGAYFLLAPSGVTPKTKDDPDPLQVEAREGSGAEPGGQEVH</sequence>
<evidence type="ECO:0000256" key="1">
    <source>
        <dbReference type="ARBA" id="ARBA00004141"/>
    </source>
</evidence>
<dbReference type="OrthoDB" id="532317at2"/>
<gene>
    <name evidence="7" type="ORF">TsocGM_01840</name>
</gene>
<evidence type="ECO:0000256" key="6">
    <source>
        <dbReference type="SAM" id="MobiDB-lite"/>
    </source>
</evidence>
<evidence type="ECO:0000256" key="5">
    <source>
        <dbReference type="RuleBase" id="RU363041"/>
    </source>
</evidence>
<dbReference type="Pfam" id="PF01925">
    <property type="entry name" value="TauE"/>
    <property type="match status" value="1"/>
</dbReference>